<name>M0DTP9_9EURY</name>
<dbReference type="AlphaFoldDB" id="M0DTP9"/>
<dbReference type="EMBL" id="AOJD01000032">
    <property type="protein sequence ID" value="ELZ38886.1"/>
    <property type="molecule type" value="Genomic_DNA"/>
</dbReference>
<dbReference type="OrthoDB" id="373495at2157"/>
<proteinExistence type="predicted"/>
<gene>
    <name evidence="1" type="ORF">C472_05718</name>
</gene>
<reference evidence="1 2" key="1">
    <citation type="journal article" date="2014" name="PLoS Genet.">
        <title>Phylogenetically driven sequencing of extremely halophilic archaea reveals strategies for static and dynamic osmo-response.</title>
        <authorList>
            <person name="Becker E.A."/>
            <person name="Seitzer P.M."/>
            <person name="Tritt A."/>
            <person name="Larsen D."/>
            <person name="Krusor M."/>
            <person name="Yao A.I."/>
            <person name="Wu D."/>
            <person name="Madern D."/>
            <person name="Eisen J.A."/>
            <person name="Darling A.E."/>
            <person name="Facciotti M.T."/>
        </authorList>
    </citation>
    <scope>NUCLEOTIDE SEQUENCE [LARGE SCALE GENOMIC DNA]</scope>
    <source>
        <strain evidence="1 2">DSM 14210</strain>
    </source>
</reference>
<evidence type="ECO:0000313" key="1">
    <source>
        <dbReference type="EMBL" id="ELZ38886.1"/>
    </source>
</evidence>
<comment type="caution">
    <text evidence="1">The sequence shown here is derived from an EMBL/GenBank/DDBJ whole genome shotgun (WGS) entry which is preliminary data.</text>
</comment>
<keyword evidence="2" id="KW-1185">Reference proteome</keyword>
<evidence type="ECO:0000313" key="2">
    <source>
        <dbReference type="Proteomes" id="UP000011523"/>
    </source>
</evidence>
<sequence length="145" mass="15516">MSAQKSVQIDAPPGQSVDFDHLARVVVSDSSVNCLTVRYLNGLTLELASTKLGTAINIAGLEPAYPTRLHALVEKVFGTPKSEKAHEDVVASVEDVRGCSVTETGRTWVEIEPVVRNPADLAKSLSDVAEALDCQTIVSVSRRSL</sequence>
<organism evidence="1 2">
    <name type="scientific">Halorubrum tebenquichense DSM 14210</name>
    <dbReference type="NCBI Taxonomy" id="1227485"/>
    <lineage>
        <taxon>Archaea</taxon>
        <taxon>Methanobacteriati</taxon>
        <taxon>Methanobacteriota</taxon>
        <taxon>Stenosarchaea group</taxon>
        <taxon>Halobacteria</taxon>
        <taxon>Halobacteriales</taxon>
        <taxon>Haloferacaceae</taxon>
        <taxon>Halorubrum</taxon>
    </lineage>
</organism>
<dbReference type="RefSeq" id="WP_006628834.1">
    <property type="nucleotide sequence ID" value="NZ_AOJD01000032.1"/>
</dbReference>
<accession>M0DTP9</accession>
<dbReference type="Proteomes" id="UP000011523">
    <property type="component" value="Unassembled WGS sequence"/>
</dbReference>
<protein>
    <submittedName>
        <fullName evidence="1">Uncharacterized protein</fullName>
    </submittedName>
</protein>